<dbReference type="Gene3D" id="1.20.1280.50">
    <property type="match status" value="1"/>
</dbReference>
<gene>
    <name evidence="3" type="primary">LOC104743207</name>
</gene>
<sequence>MATDDDGAPNWSELVPDILSLVFKHLSFTDFARAKTVCSSWYSASKSSSPRQNHTPWLLLYEDTHWLLFNSEEGKFYRTEYFGRFAKCRGVATCGSWVLVFDKEVNFYIINPFTPKLIRLPPLESNRSAEFLQQRGQDVTVGTAVLWVDEKTEDYLVVWTYIWGSICYCRKRDQEWFEIPESSGCLDMAYKDKKLYIHTYDRSIRILDFSLGDLPGEIYNHPHAHRPSDPKIVLGIKRMKLTMSGDVLMVQRGIGIDDLRMRFQVYKMGSTREYWDKVSSGKKKDVLWMAGCGNAAYWERVHSLENEEALLWDLSVTLPTKGVSGIKKDSIYYCHTSSSSSIRDVAAYEIATHKISAYEIPKQTIEPSQHRGLLFGEARWFVPCFADGE</sequence>
<dbReference type="RefSeq" id="XP_010462618.1">
    <property type="nucleotide sequence ID" value="XM_010464316.2"/>
</dbReference>
<evidence type="ECO:0000259" key="1">
    <source>
        <dbReference type="SMART" id="SM00256"/>
    </source>
</evidence>
<evidence type="ECO:0000313" key="3">
    <source>
        <dbReference type="RefSeq" id="XP_010462618.1"/>
    </source>
</evidence>
<keyword evidence="2" id="KW-1185">Reference proteome</keyword>
<dbReference type="Pfam" id="PF00646">
    <property type="entry name" value="F-box"/>
    <property type="match status" value="1"/>
</dbReference>
<protein>
    <submittedName>
        <fullName evidence="3">F-box protein At1g10110-like</fullName>
    </submittedName>
</protein>
<feature type="domain" description="F-box" evidence="1">
    <location>
        <begin position="14"/>
        <end position="54"/>
    </location>
</feature>
<dbReference type="PANTHER" id="PTHR44259:SF15">
    <property type="entry name" value="F-BOX PROTEIN KIB2-RELATED"/>
    <property type="match status" value="1"/>
</dbReference>
<dbReference type="SMART" id="SM00256">
    <property type="entry name" value="FBOX"/>
    <property type="match status" value="1"/>
</dbReference>
<dbReference type="SUPFAM" id="SSF81383">
    <property type="entry name" value="F-box domain"/>
    <property type="match status" value="1"/>
</dbReference>
<dbReference type="Pfam" id="PF03478">
    <property type="entry name" value="Beta-prop_KIB1-4"/>
    <property type="match status" value="1"/>
</dbReference>
<accession>A0ABM0VXN4</accession>
<dbReference type="GeneID" id="104743207"/>
<reference evidence="2" key="1">
    <citation type="journal article" date="2014" name="Nat. Commun.">
        <title>The emerging biofuel crop Camelina sativa retains a highly undifferentiated hexaploid genome structure.</title>
        <authorList>
            <person name="Kagale S."/>
            <person name="Koh C."/>
            <person name="Nixon J."/>
            <person name="Bollina V."/>
            <person name="Clarke W.E."/>
            <person name="Tuteja R."/>
            <person name="Spillane C."/>
            <person name="Robinson S.J."/>
            <person name="Links M.G."/>
            <person name="Clarke C."/>
            <person name="Higgins E.E."/>
            <person name="Huebert T."/>
            <person name="Sharpe A.G."/>
            <person name="Parkin I.A."/>
        </authorList>
    </citation>
    <scope>NUCLEOTIDE SEQUENCE [LARGE SCALE GENOMIC DNA]</scope>
    <source>
        <strain evidence="2">cv. DH55</strain>
    </source>
</reference>
<dbReference type="PANTHER" id="PTHR44259">
    <property type="entry name" value="OS07G0183000 PROTEIN-RELATED"/>
    <property type="match status" value="1"/>
</dbReference>
<proteinExistence type="predicted"/>
<dbReference type="InterPro" id="IPR001810">
    <property type="entry name" value="F-box_dom"/>
</dbReference>
<dbReference type="InterPro" id="IPR036047">
    <property type="entry name" value="F-box-like_dom_sf"/>
</dbReference>
<evidence type="ECO:0000313" key="2">
    <source>
        <dbReference type="Proteomes" id="UP000694864"/>
    </source>
</evidence>
<name>A0ABM0VXN4_CAMSA</name>
<dbReference type="InterPro" id="IPR050942">
    <property type="entry name" value="F-box_BR-signaling"/>
</dbReference>
<dbReference type="InterPro" id="IPR005174">
    <property type="entry name" value="KIB1-4_b-propeller"/>
</dbReference>
<dbReference type="Proteomes" id="UP000694864">
    <property type="component" value="Chromosome 14"/>
</dbReference>
<reference evidence="3" key="2">
    <citation type="submission" date="2025-08" db="UniProtKB">
        <authorList>
            <consortium name="RefSeq"/>
        </authorList>
    </citation>
    <scope>IDENTIFICATION</scope>
    <source>
        <tissue evidence="3">Leaf</tissue>
    </source>
</reference>
<organism evidence="2 3">
    <name type="scientific">Camelina sativa</name>
    <name type="common">False flax</name>
    <name type="synonym">Myagrum sativum</name>
    <dbReference type="NCBI Taxonomy" id="90675"/>
    <lineage>
        <taxon>Eukaryota</taxon>
        <taxon>Viridiplantae</taxon>
        <taxon>Streptophyta</taxon>
        <taxon>Embryophyta</taxon>
        <taxon>Tracheophyta</taxon>
        <taxon>Spermatophyta</taxon>
        <taxon>Magnoliopsida</taxon>
        <taxon>eudicotyledons</taxon>
        <taxon>Gunneridae</taxon>
        <taxon>Pentapetalae</taxon>
        <taxon>rosids</taxon>
        <taxon>malvids</taxon>
        <taxon>Brassicales</taxon>
        <taxon>Brassicaceae</taxon>
        <taxon>Camelineae</taxon>
        <taxon>Camelina</taxon>
    </lineage>
</organism>